<evidence type="ECO:0000313" key="3">
    <source>
        <dbReference type="Proteomes" id="UP000242949"/>
    </source>
</evidence>
<sequence length="56" mass="6238">MIGFILSALIIFVAVILSFIAESVISIISFWILSGLLIYFLFNNEKAVDKTKGNKD</sequence>
<organism evidence="2 3">
    <name type="scientific">Pelagirhabdus alkalitolerans</name>
    <dbReference type="NCBI Taxonomy" id="1612202"/>
    <lineage>
        <taxon>Bacteria</taxon>
        <taxon>Bacillati</taxon>
        <taxon>Bacillota</taxon>
        <taxon>Bacilli</taxon>
        <taxon>Bacillales</taxon>
        <taxon>Bacillaceae</taxon>
        <taxon>Pelagirhabdus</taxon>
    </lineage>
</organism>
<keyword evidence="1" id="KW-0472">Membrane</keyword>
<dbReference type="STRING" id="1612202.SAMN05421734_104112"/>
<protein>
    <submittedName>
        <fullName evidence="2">Uncharacterized protein</fullName>
    </submittedName>
</protein>
<keyword evidence="1" id="KW-1133">Transmembrane helix</keyword>
<name>A0A1G6IQZ2_9BACI</name>
<proteinExistence type="predicted"/>
<reference evidence="3" key="1">
    <citation type="submission" date="2016-09" db="EMBL/GenBank/DDBJ databases">
        <authorList>
            <person name="Varghese N."/>
            <person name="Submissions S."/>
        </authorList>
    </citation>
    <scope>NUCLEOTIDE SEQUENCE [LARGE SCALE GENOMIC DNA]</scope>
    <source>
        <strain evidence="3">S5</strain>
    </source>
</reference>
<keyword evidence="1" id="KW-0812">Transmembrane</keyword>
<accession>A0A1G6IQZ2</accession>
<dbReference type="Proteomes" id="UP000242949">
    <property type="component" value="Unassembled WGS sequence"/>
</dbReference>
<feature type="transmembrane region" description="Helical" evidence="1">
    <location>
        <begin position="9"/>
        <end position="42"/>
    </location>
</feature>
<evidence type="ECO:0000256" key="1">
    <source>
        <dbReference type="SAM" id="Phobius"/>
    </source>
</evidence>
<gene>
    <name evidence="2" type="ORF">SAMN05421734_104112</name>
</gene>
<keyword evidence="3" id="KW-1185">Reference proteome</keyword>
<evidence type="ECO:0000313" key="2">
    <source>
        <dbReference type="EMBL" id="SDC08888.1"/>
    </source>
</evidence>
<dbReference type="EMBL" id="FMYI01000004">
    <property type="protein sequence ID" value="SDC08888.1"/>
    <property type="molecule type" value="Genomic_DNA"/>
</dbReference>
<dbReference type="AlphaFoldDB" id="A0A1G6IQZ2"/>